<name>A0ABV4NKZ4_9GAMM</name>
<reference evidence="2 3" key="1">
    <citation type="submission" date="2024-08" db="EMBL/GenBank/DDBJ databases">
        <authorList>
            <person name="Ishaq N."/>
        </authorList>
    </citation>
    <scope>NUCLEOTIDE SEQUENCE [LARGE SCALE GENOMIC DNA]</scope>
    <source>
        <strain evidence="2 3">JCM 30400</strain>
    </source>
</reference>
<organism evidence="2 3">
    <name type="scientific">Microbulbifer echini</name>
    <dbReference type="NCBI Taxonomy" id="1529067"/>
    <lineage>
        <taxon>Bacteria</taxon>
        <taxon>Pseudomonadati</taxon>
        <taxon>Pseudomonadota</taxon>
        <taxon>Gammaproteobacteria</taxon>
        <taxon>Cellvibrionales</taxon>
        <taxon>Microbulbiferaceae</taxon>
        <taxon>Microbulbifer</taxon>
    </lineage>
</organism>
<evidence type="ECO:0000256" key="1">
    <source>
        <dbReference type="SAM" id="SignalP"/>
    </source>
</evidence>
<feature type="chain" id="PRO_5045611776" evidence="1">
    <location>
        <begin position="20"/>
        <end position="138"/>
    </location>
</feature>
<dbReference type="Proteomes" id="UP001569414">
    <property type="component" value="Unassembled WGS sequence"/>
</dbReference>
<sequence>MRTLIALLFAVTFATTAQASPASGEKPIQHFKVAKVTSLKDARKIFVETTEEIKGKKKLNPAELHEIHVITYRLEKSVEYFAENLKGERQKLAKDIAVVVENIHINSENNRPEKTRKDLNHYFKLADKFAAGFKHKHH</sequence>
<evidence type="ECO:0000313" key="3">
    <source>
        <dbReference type="Proteomes" id="UP001569414"/>
    </source>
</evidence>
<keyword evidence="1" id="KW-0732">Signal</keyword>
<dbReference type="Pfam" id="PF20531">
    <property type="entry name" value="DUF6746"/>
    <property type="match status" value="1"/>
</dbReference>
<dbReference type="RefSeq" id="WP_108732203.1">
    <property type="nucleotide sequence ID" value="NZ_JBGMEL010000003.1"/>
</dbReference>
<keyword evidence="3" id="KW-1185">Reference proteome</keyword>
<proteinExistence type="predicted"/>
<gene>
    <name evidence="2" type="ORF">ACCI51_04140</name>
</gene>
<dbReference type="EMBL" id="JBGMEL010000003">
    <property type="protein sequence ID" value="MFA0789724.1"/>
    <property type="molecule type" value="Genomic_DNA"/>
</dbReference>
<protein>
    <submittedName>
        <fullName evidence="2">DUF6746 family protein</fullName>
    </submittedName>
</protein>
<evidence type="ECO:0000313" key="2">
    <source>
        <dbReference type="EMBL" id="MFA0789724.1"/>
    </source>
</evidence>
<comment type="caution">
    <text evidence="2">The sequence shown here is derived from an EMBL/GenBank/DDBJ whole genome shotgun (WGS) entry which is preliminary data.</text>
</comment>
<dbReference type="InterPro" id="IPR046634">
    <property type="entry name" value="DUF6746"/>
</dbReference>
<feature type="signal peptide" evidence="1">
    <location>
        <begin position="1"/>
        <end position="19"/>
    </location>
</feature>
<accession>A0ABV4NKZ4</accession>